<dbReference type="InterPro" id="IPR032675">
    <property type="entry name" value="LRR_dom_sf"/>
</dbReference>
<evidence type="ECO:0000256" key="1">
    <source>
        <dbReference type="ARBA" id="ARBA00022729"/>
    </source>
</evidence>
<organism evidence="2 3">
    <name type="scientific">Prevotella amnii DNF00058</name>
    <dbReference type="NCBI Taxonomy" id="1401066"/>
    <lineage>
        <taxon>Bacteria</taxon>
        <taxon>Pseudomonadati</taxon>
        <taxon>Bacteroidota</taxon>
        <taxon>Bacteroidia</taxon>
        <taxon>Bacteroidales</taxon>
        <taxon>Prevotellaceae</taxon>
        <taxon>Prevotella</taxon>
    </lineage>
</organism>
<protein>
    <recommendedName>
        <fullName evidence="4">BspA family leucine-rich repeat surface protein</fullName>
    </recommendedName>
</protein>
<dbReference type="InterPro" id="IPR011889">
    <property type="entry name" value="Liste_lipo_26"/>
</dbReference>
<dbReference type="PANTHER" id="PTHR24373:SF275">
    <property type="entry name" value="TIR DOMAIN-CONTAINING PROTEIN"/>
    <property type="match status" value="1"/>
</dbReference>
<dbReference type="InterPro" id="IPR005046">
    <property type="entry name" value="DUF285"/>
</dbReference>
<dbReference type="AlphaFoldDB" id="A0A096B035"/>
<dbReference type="InterPro" id="IPR050328">
    <property type="entry name" value="Dev_Immune_Receptor"/>
</dbReference>
<keyword evidence="1" id="KW-0732">Signal</keyword>
<evidence type="ECO:0000313" key="3">
    <source>
        <dbReference type="Proteomes" id="UP000029614"/>
    </source>
</evidence>
<dbReference type="RefSeq" id="WP_036854910.1">
    <property type="nucleotide sequence ID" value="NZ_JRNU01000012.1"/>
</dbReference>
<dbReference type="PANTHER" id="PTHR24373">
    <property type="entry name" value="SLIT RELATED LEUCINE-RICH REPEAT NEURONAL PROTEIN"/>
    <property type="match status" value="1"/>
</dbReference>
<keyword evidence="3" id="KW-1185">Reference proteome</keyword>
<name>A0A096B035_9BACT</name>
<proteinExistence type="predicted"/>
<dbReference type="NCBIfam" id="TIGR02167">
    <property type="entry name" value="Liste_lipo_26"/>
    <property type="match status" value="2"/>
</dbReference>
<gene>
    <name evidence="2" type="ORF">HMPREF9302_04050</name>
</gene>
<evidence type="ECO:0008006" key="4">
    <source>
        <dbReference type="Google" id="ProtNLM"/>
    </source>
</evidence>
<dbReference type="SUPFAM" id="SSF52058">
    <property type="entry name" value="L domain-like"/>
    <property type="match status" value="1"/>
</dbReference>
<dbReference type="EMBL" id="JRNU01000012">
    <property type="protein sequence ID" value="KGF52450.1"/>
    <property type="molecule type" value="Genomic_DNA"/>
</dbReference>
<dbReference type="Gene3D" id="3.80.10.10">
    <property type="entry name" value="Ribonuclease Inhibitor"/>
    <property type="match status" value="1"/>
</dbReference>
<dbReference type="OrthoDB" id="1082562at2"/>
<comment type="caution">
    <text evidence="2">The sequence shown here is derived from an EMBL/GenBank/DDBJ whole genome shotgun (WGS) entry which is preliminary data.</text>
</comment>
<sequence length="537" mass="61694">MSGMCYNDREFSRCGGAEEPQTAKGIVKINYKEDFEVVVELMAGEEPYKIGEVDDFEIKFQVGVATYSVGRKAGVWNRCELADENKVRCFLSKHKLHVGRLRVEVYVKTQDANFDNGKRLHVAIAEGVVELVRENSRFDAAEIKAYMPMVLTDAYKLAKEHGYGGTQEEYYNTFSDITSLLGELRSVAKNESQRVEAEKKREEYTDKIHATLGEAERLAALRKKEYEQEMEVRKVVEAEPKDPQYNIWFDTKTGTVKRTPVEDHLSYSTYRVYYMGAYTVKGRLGRFSAPYGDSGNEYVKELDLSRWDTTLMTDVSSMFYGWKALRGVNFDGWTMKNVRNATEMFENCDSLRYIDTSSWQMKSLQNAEYMFSYCTRLDALDASSWDLSELTSGSFMFRNCSSLQELDTSKWNLSNIKWTGSMFQNCSSLKKLDFRNSTFRKVEGASDMFYGVDSLQELWLPLTFDQLEELKINGTSKWGETEEGLKSLKWTFGEGADDRVARGLKPCVITLDRKVYDRLSDEERAAAAKKGWTIAKY</sequence>
<dbReference type="Proteomes" id="UP000029614">
    <property type="component" value="Unassembled WGS sequence"/>
</dbReference>
<evidence type="ECO:0000313" key="2">
    <source>
        <dbReference type="EMBL" id="KGF52450.1"/>
    </source>
</evidence>
<dbReference type="Pfam" id="PF03382">
    <property type="entry name" value="DUF285"/>
    <property type="match status" value="1"/>
</dbReference>
<accession>A0A096B035</accession>
<reference evidence="2 3" key="1">
    <citation type="submission" date="2014-07" db="EMBL/GenBank/DDBJ databases">
        <authorList>
            <person name="McCorrison J."/>
            <person name="Sanka R."/>
            <person name="Torralba M."/>
            <person name="Gillis M."/>
            <person name="Haft D.H."/>
            <person name="Methe B."/>
            <person name="Sutton G."/>
            <person name="Nelson K.E."/>
        </authorList>
    </citation>
    <scope>NUCLEOTIDE SEQUENCE [LARGE SCALE GENOMIC DNA]</scope>
    <source>
        <strain evidence="2 3">DNF00058</strain>
    </source>
</reference>